<sequence>MYQLLQPKISGYELIDSGNFEKLERFGDYILARPEPQAVWDKSLSEDEWQKRASAIFRKTKGKDQLSPDERGEWHNLKKMPEKWYMNYEQVGRKYKFKLSLSSFKHVGIFPEQAENWQYIEAKLQKIGVPAPKVLNLFAYTGGASIVAKGNGADVTHVDSIKQTISWARENMEISQLTDIRWVVEDALKFVKREVKRGKKYNGIILDPPAYGRGPDGEKWILEEGINELIKGCLQLIDDKNFFFILNLYSMGFSAVIAETIIKQNYPSITNAEMGELVLQDSFQKRLPLGVFYRFASF</sequence>
<dbReference type="PANTHER" id="PTHR43042:SF2">
    <property type="entry name" value="SAM-DEPENDENT METHYLTRANSFERASE"/>
    <property type="match status" value="1"/>
</dbReference>
<dbReference type="Gene3D" id="3.40.50.150">
    <property type="entry name" value="Vaccinia Virus protein VP39"/>
    <property type="match status" value="1"/>
</dbReference>
<gene>
    <name evidence="5" type="ORF">EWM59_15145</name>
</gene>
<dbReference type="RefSeq" id="WP_130022021.1">
    <property type="nucleotide sequence ID" value="NZ_SEWF01000021.1"/>
</dbReference>
<dbReference type="GO" id="GO:0008168">
    <property type="term" value="F:methyltransferase activity"/>
    <property type="evidence" value="ECO:0007669"/>
    <property type="project" value="UniProtKB-KW"/>
</dbReference>
<keyword evidence="6" id="KW-1185">Reference proteome</keyword>
<feature type="domain" description="S-adenosylmethionine-dependent methyltransferase" evidence="4">
    <location>
        <begin position="64"/>
        <end position="214"/>
    </location>
</feature>
<protein>
    <submittedName>
        <fullName evidence="5">Oxidoreductase</fullName>
    </submittedName>
</protein>
<comment type="caution">
    <text evidence="5">The sequence shown here is derived from an EMBL/GenBank/DDBJ whole genome shotgun (WGS) entry which is preliminary data.</text>
</comment>
<dbReference type="CDD" id="cd02440">
    <property type="entry name" value="AdoMet_MTases"/>
    <property type="match status" value="1"/>
</dbReference>
<reference evidence="5 6" key="1">
    <citation type="submission" date="2019-02" db="EMBL/GenBank/DDBJ databases">
        <title>Bacterial novel species Emticicia sp. 17J42-9 isolated from soil.</title>
        <authorList>
            <person name="Jung H.-Y."/>
        </authorList>
    </citation>
    <scope>NUCLEOTIDE SEQUENCE [LARGE SCALE GENOMIC DNA]</scope>
    <source>
        <strain evidence="5 6">17J42-9</strain>
    </source>
</reference>
<dbReference type="Proteomes" id="UP000293162">
    <property type="component" value="Unassembled WGS sequence"/>
</dbReference>
<dbReference type="InterPro" id="IPR019614">
    <property type="entry name" value="SAM-dep_methyl-trfase"/>
</dbReference>
<evidence type="ECO:0000313" key="5">
    <source>
        <dbReference type="EMBL" id="RYU94843.1"/>
    </source>
</evidence>
<dbReference type="OrthoDB" id="9805492at2"/>
<accession>A0A4Q5LZ77</accession>
<evidence type="ECO:0000313" key="6">
    <source>
        <dbReference type="Proteomes" id="UP000293162"/>
    </source>
</evidence>
<dbReference type="Pfam" id="PF10672">
    <property type="entry name" value="Methyltrans_SAM"/>
    <property type="match status" value="1"/>
</dbReference>
<evidence type="ECO:0000256" key="2">
    <source>
        <dbReference type="ARBA" id="ARBA00022679"/>
    </source>
</evidence>
<dbReference type="GO" id="GO:0032259">
    <property type="term" value="P:methylation"/>
    <property type="evidence" value="ECO:0007669"/>
    <property type="project" value="UniProtKB-KW"/>
</dbReference>
<dbReference type="InterPro" id="IPR029063">
    <property type="entry name" value="SAM-dependent_MTases_sf"/>
</dbReference>
<dbReference type="PANTHER" id="PTHR43042">
    <property type="entry name" value="SAM-DEPENDENT METHYLTRANSFERASE"/>
    <property type="match status" value="1"/>
</dbReference>
<name>A0A4Q5LZ77_9BACT</name>
<dbReference type="SUPFAM" id="SSF53335">
    <property type="entry name" value="S-adenosyl-L-methionine-dependent methyltransferases"/>
    <property type="match status" value="1"/>
</dbReference>
<proteinExistence type="predicted"/>
<dbReference type="InterPro" id="IPR013780">
    <property type="entry name" value="Glyco_hydro_b"/>
</dbReference>
<evidence type="ECO:0000256" key="1">
    <source>
        <dbReference type="ARBA" id="ARBA00022603"/>
    </source>
</evidence>
<keyword evidence="2" id="KW-0808">Transferase</keyword>
<evidence type="ECO:0000256" key="3">
    <source>
        <dbReference type="ARBA" id="ARBA00022691"/>
    </source>
</evidence>
<dbReference type="AlphaFoldDB" id="A0A4Q5LZ77"/>
<dbReference type="EMBL" id="SEWF01000021">
    <property type="protein sequence ID" value="RYU94843.1"/>
    <property type="molecule type" value="Genomic_DNA"/>
</dbReference>
<keyword evidence="3" id="KW-0949">S-adenosyl-L-methionine</keyword>
<dbReference type="Gene3D" id="2.60.40.1180">
    <property type="entry name" value="Golgi alpha-mannosidase II"/>
    <property type="match status" value="1"/>
</dbReference>
<organism evidence="5 6">
    <name type="scientific">Emticicia agri</name>
    <dbReference type="NCBI Taxonomy" id="2492393"/>
    <lineage>
        <taxon>Bacteria</taxon>
        <taxon>Pseudomonadati</taxon>
        <taxon>Bacteroidota</taxon>
        <taxon>Cytophagia</taxon>
        <taxon>Cytophagales</taxon>
        <taxon>Leadbetterellaceae</taxon>
        <taxon>Emticicia</taxon>
    </lineage>
</organism>
<evidence type="ECO:0000259" key="4">
    <source>
        <dbReference type="Pfam" id="PF10672"/>
    </source>
</evidence>
<keyword evidence="1" id="KW-0489">Methyltransferase</keyword>